<dbReference type="PRINTS" id="PR00133">
    <property type="entry name" value="GLHYDRLASE3"/>
</dbReference>
<dbReference type="SUPFAM" id="SSF52279">
    <property type="entry name" value="Beta-D-glucan exohydrolase, C-terminal domain"/>
    <property type="match status" value="1"/>
</dbReference>
<dbReference type="Pfam" id="PF01915">
    <property type="entry name" value="Glyco_hydro_3_C"/>
    <property type="match status" value="1"/>
</dbReference>
<evidence type="ECO:0000256" key="6">
    <source>
        <dbReference type="RuleBase" id="RU361161"/>
    </source>
</evidence>
<feature type="region of interest" description="Disordered" evidence="7">
    <location>
        <begin position="425"/>
        <end position="449"/>
    </location>
</feature>
<organism evidence="9 10">
    <name type="scientific">Kribbella italica</name>
    <dbReference type="NCBI Taxonomy" id="1540520"/>
    <lineage>
        <taxon>Bacteria</taxon>
        <taxon>Bacillati</taxon>
        <taxon>Actinomycetota</taxon>
        <taxon>Actinomycetes</taxon>
        <taxon>Propionibacteriales</taxon>
        <taxon>Kribbellaceae</taxon>
        <taxon>Kribbella</taxon>
    </lineage>
</organism>
<dbReference type="InterPro" id="IPR050288">
    <property type="entry name" value="Cellulose_deg_GH3"/>
</dbReference>
<feature type="compositionally biased region" description="Gly residues" evidence="7">
    <location>
        <begin position="425"/>
        <end position="445"/>
    </location>
</feature>
<dbReference type="GO" id="GO:0005975">
    <property type="term" value="P:carbohydrate metabolic process"/>
    <property type="evidence" value="ECO:0007669"/>
    <property type="project" value="InterPro"/>
</dbReference>
<gene>
    <name evidence="9" type="ORF">HDA39_001832</name>
</gene>
<dbReference type="PANTHER" id="PTHR42715:SF10">
    <property type="entry name" value="BETA-GLUCOSIDASE"/>
    <property type="match status" value="1"/>
</dbReference>
<dbReference type="Pfam" id="PF14310">
    <property type="entry name" value="Fn3-like"/>
    <property type="match status" value="1"/>
</dbReference>
<dbReference type="Gene3D" id="3.20.20.300">
    <property type="entry name" value="Glycoside hydrolase, family 3, N-terminal domain"/>
    <property type="match status" value="1"/>
</dbReference>
<dbReference type="GO" id="GO:0008422">
    <property type="term" value="F:beta-glucosidase activity"/>
    <property type="evidence" value="ECO:0007669"/>
    <property type="project" value="UniProtKB-ARBA"/>
</dbReference>
<dbReference type="InterPro" id="IPR017853">
    <property type="entry name" value="GH"/>
</dbReference>
<evidence type="ECO:0000313" key="10">
    <source>
        <dbReference type="Proteomes" id="UP000549971"/>
    </source>
</evidence>
<evidence type="ECO:0000256" key="7">
    <source>
        <dbReference type="SAM" id="MobiDB-lite"/>
    </source>
</evidence>
<feature type="domain" description="Fibronectin type III-like" evidence="8">
    <location>
        <begin position="641"/>
        <end position="711"/>
    </location>
</feature>
<proteinExistence type="inferred from homology"/>
<dbReference type="Pfam" id="PF00933">
    <property type="entry name" value="Glyco_hydro_3"/>
    <property type="match status" value="1"/>
</dbReference>
<evidence type="ECO:0000256" key="4">
    <source>
        <dbReference type="ARBA" id="ARBA00058905"/>
    </source>
</evidence>
<evidence type="ECO:0000256" key="3">
    <source>
        <dbReference type="ARBA" id="ARBA00023277"/>
    </source>
</evidence>
<keyword evidence="3" id="KW-0119">Carbohydrate metabolism</keyword>
<dbReference type="PANTHER" id="PTHR42715">
    <property type="entry name" value="BETA-GLUCOSIDASE"/>
    <property type="match status" value="1"/>
</dbReference>
<comment type="similarity">
    <text evidence="1 6">Belongs to the glycosyl hydrolase 3 family.</text>
</comment>
<dbReference type="Gene3D" id="3.40.50.1700">
    <property type="entry name" value="Glycoside hydrolase family 3 C-terminal domain"/>
    <property type="match status" value="1"/>
</dbReference>
<dbReference type="InterPro" id="IPR002772">
    <property type="entry name" value="Glyco_hydro_3_C"/>
</dbReference>
<evidence type="ECO:0000256" key="1">
    <source>
        <dbReference type="ARBA" id="ARBA00005336"/>
    </source>
</evidence>
<dbReference type="InterPro" id="IPR026891">
    <property type="entry name" value="Fn3-like"/>
</dbReference>
<dbReference type="InterPro" id="IPR036881">
    <property type="entry name" value="Glyco_hydro_3_C_sf"/>
</dbReference>
<dbReference type="Gene3D" id="2.60.40.10">
    <property type="entry name" value="Immunoglobulins"/>
    <property type="match status" value="1"/>
</dbReference>
<dbReference type="RefSeq" id="WP_184794785.1">
    <property type="nucleotide sequence ID" value="NZ_JACHMY010000001.1"/>
</dbReference>
<keyword evidence="2 6" id="KW-0378">Hydrolase</keyword>
<comment type="function">
    <text evidence="4">Catalyzes the hydrolysis of a non-reducing terminal alpha-L-arabinopyranosidic linkage in ginsenoside Rb2 (alpha-L-arabinopyranosyl-(1-&gt;6)-alpha-D-glucopyranosyl) to release alpha-D-glucopyranosyl (Rd). It is not able to hydrolyze alpha-L-arabinofuranosyl-(1-&gt;6)-alpha-D-glucopyranosyl (Rc).</text>
</comment>
<comment type="caution">
    <text evidence="9">The sequence shown here is derived from an EMBL/GenBank/DDBJ whole genome shotgun (WGS) entry which is preliminary data.</text>
</comment>
<dbReference type="AlphaFoldDB" id="A0A7W9MTP4"/>
<evidence type="ECO:0000259" key="8">
    <source>
        <dbReference type="SMART" id="SM01217"/>
    </source>
</evidence>
<evidence type="ECO:0000313" key="9">
    <source>
        <dbReference type="EMBL" id="MBB5835098.1"/>
    </source>
</evidence>
<dbReference type="SUPFAM" id="SSF51445">
    <property type="entry name" value="(Trans)glycosidases"/>
    <property type="match status" value="1"/>
</dbReference>
<evidence type="ECO:0000256" key="2">
    <source>
        <dbReference type="ARBA" id="ARBA00022801"/>
    </source>
</evidence>
<evidence type="ECO:0000256" key="5">
    <source>
        <dbReference type="ARBA" id="ARBA00074219"/>
    </source>
</evidence>
<dbReference type="InterPro" id="IPR036962">
    <property type="entry name" value="Glyco_hydro_3_N_sf"/>
</dbReference>
<feature type="compositionally biased region" description="Polar residues" evidence="7">
    <location>
        <begin position="297"/>
        <end position="315"/>
    </location>
</feature>
<keyword evidence="10" id="KW-1185">Reference proteome</keyword>
<protein>
    <recommendedName>
        <fullName evidence="5">Exo-alpha-(1-&gt;6)-L-arabinopyranosidase</fullName>
    </recommendedName>
</protein>
<dbReference type="PROSITE" id="PS00775">
    <property type="entry name" value="GLYCOSYL_HYDROL_F3"/>
    <property type="match status" value="1"/>
</dbReference>
<dbReference type="SMART" id="SM01217">
    <property type="entry name" value="Fn3_like"/>
    <property type="match status" value="1"/>
</dbReference>
<sequence>MVDEVGAILGQLTVEEKAALCLGADFWHTAAVERLGVPAVMVADGPHGLRRQPDEGDHVGIGGSLPATCFPTASALGSSWDVDLVRRVGAAIGVEARAQGVAVVLGPGINIKRSPLCGRNFEYLSEDPLISGVLGAALVDGLQSQGVGASLKHFAVNNQETDRLRVSAEVDERTLREIYLAGFEYVVRSARPWTVMCSYNRINGVYASENHWLLTDVLRDEWGFDGLVMSDWGAVHDRVAALAAGLDLEMPPKLGISDAAIVAAVASGALDEAVLDRAVERMLQLASRAAAGEHAVGTSNPAGTPNQGGTSTAADTSERAESVVQDSFAPGTFDLDEHHALAREAAGASIVLLKNENAALPLEPAAGELVAVIGEFARTARYQGAGSSQVNPTRVESAFDELRAALPADVPLEFAAGFTIGEAAGDGGAGDGGDSSGSTDGGGDSGTELADEAVGLASRASHVLVFLGLPAAEESEGFDRTHLDLPANQLALLDRLAAAHLRLIVVLSNGSAVRLAPWERHPAAIVECWLAGQASGGAVADVLLGKVNPSGRLAETLPLRLEDTPAYLNFPGEHGQVRYGEGVYVGYRGYDAVGRDVSYPFGHGLSYTTFAYDDLTVTVDDDLGVNLNCRVTNTGDRAGQEVVQLYVGDPVARVRRPVRELKGFVKLSLDPGESVDVNFTLSARDLSYWSTQHGRWVVEGGAFEFSVGASSRDLRLTTTVDIDAPPLLPHLDEMATLEEWLEHPAGAVALRELIGVDADGNPRGILASPDLLKLIGNFPISSIASFPGLGLTPESLQQLLTRI</sequence>
<dbReference type="FunFam" id="2.60.40.10:FF:000495">
    <property type="entry name" value="Periplasmic beta-glucosidase"/>
    <property type="match status" value="1"/>
</dbReference>
<reference evidence="9 10" key="1">
    <citation type="submission" date="2020-08" db="EMBL/GenBank/DDBJ databases">
        <title>Sequencing the genomes of 1000 actinobacteria strains.</title>
        <authorList>
            <person name="Klenk H.-P."/>
        </authorList>
    </citation>
    <scope>NUCLEOTIDE SEQUENCE [LARGE SCALE GENOMIC DNA]</scope>
    <source>
        <strain evidence="9 10">DSM 28967</strain>
    </source>
</reference>
<dbReference type="InterPro" id="IPR019800">
    <property type="entry name" value="Glyco_hydro_3_AS"/>
</dbReference>
<dbReference type="InterPro" id="IPR001764">
    <property type="entry name" value="Glyco_hydro_3_N"/>
</dbReference>
<keyword evidence="6 9" id="KW-0326">Glycosidase</keyword>
<feature type="region of interest" description="Disordered" evidence="7">
    <location>
        <begin position="294"/>
        <end position="320"/>
    </location>
</feature>
<dbReference type="InterPro" id="IPR013783">
    <property type="entry name" value="Ig-like_fold"/>
</dbReference>
<dbReference type="Proteomes" id="UP000549971">
    <property type="component" value="Unassembled WGS sequence"/>
</dbReference>
<name>A0A7W9MTP4_9ACTN</name>
<dbReference type="EMBL" id="JACHMY010000001">
    <property type="protein sequence ID" value="MBB5835098.1"/>
    <property type="molecule type" value="Genomic_DNA"/>
</dbReference>
<accession>A0A7W9MTP4</accession>